<dbReference type="SUPFAM" id="SSF52402">
    <property type="entry name" value="Adenine nucleotide alpha hydrolases-like"/>
    <property type="match status" value="1"/>
</dbReference>
<sequence>ILKKLGKVVVAYSGGVDSTFLLKVAVDTLGPENVLACIAKGPSLPQSQYLRAVETAKNIGVEVKTVEPNEFTDEKFTANKADRCFHCKSHLYAILADIAKEKNFNCVICGCNFDDKDDYRPGNRAAEVFGVRCPLMDAKLTKQDIRELSKELSLPTADVPASPCLASRISYGLEITEQRLKQIEEAEEFLRQSGLVEFRVRHHDCLARIEVHPKDFDKILAEPNRSVIVEKLKSLGFKFVAVDLQGFRSG</sequence>
<dbReference type="CDD" id="cd01990">
    <property type="entry name" value="LarE-like"/>
    <property type="match status" value="1"/>
</dbReference>
<feature type="non-terminal residue" evidence="2">
    <location>
        <position position="1"/>
    </location>
</feature>
<dbReference type="GO" id="GO:0006163">
    <property type="term" value="P:purine nucleotide metabolic process"/>
    <property type="evidence" value="ECO:0007669"/>
    <property type="project" value="UniProtKB-ARBA"/>
</dbReference>
<dbReference type="AlphaFoldDB" id="X0Y451"/>
<dbReference type="Pfam" id="PF02540">
    <property type="entry name" value="NAD_synthase"/>
    <property type="match status" value="1"/>
</dbReference>
<proteinExistence type="predicted"/>
<feature type="non-terminal residue" evidence="2">
    <location>
        <position position="250"/>
    </location>
</feature>
<dbReference type="InterPro" id="IPR022310">
    <property type="entry name" value="NAD/GMP_synthase"/>
</dbReference>
<dbReference type="Gene3D" id="3.40.50.620">
    <property type="entry name" value="HUPs"/>
    <property type="match status" value="1"/>
</dbReference>
<dbReference type="PIRSF" id="PIRSF006661">
    <property type="entry name" value="PP-lp_UCP006661"/>
    <property type="match status" value="1"/>
</dbReference>
<gene>
    <name evidence="2" type="ORF">S01H1_66567</name>
</gene>
<feature type="domain" description="NAD/GMP synthase" evidence="1">
    <location>
        <begin position="6"/>
        <end position="71"/>
    </location>
</feature>
<dbReference type="InterPro" id="IPR014729">
    <property type="entry name" value="Rossmann-like_a/b/a_fold"/>
</dbReference>
<dbReference type="InterPro" id="IPR005232">
    <property type="entry name" value="LarE"/>
</dbReference>
<accession>X0Y451</accession>
<evidence type="ECO:0000259" key="1">
    <source>
        <dbReference type="Pfam" id="PF02540"/>
    </source>
</evidence>
<dbReference type="EMBL" id="BARS01044021">
    <property type="protein sequence ID" value="GAG31631.1"/>
    <property type="molecule type" value="Genomic_DNA"/>
</dbReference>
<dbReference type="GO" id="GO:0016783">
    <property type="term" value="F:sulfurtransferase activity"/>
    <property type="evidence" value="ECO:0007669"/>
    <property type="project" value="InterPro"/>
</dbReference>
<evidence type="ECO:0000313" key="2">
    <source>
        <dbReference type="EMBL" id="GAG31631.1"/>
    </source>
</evidence>
<dbReference type="PANTHER" id="PTHR43169:SF2">
    <property type="entry name" value="NAD_GMP SYNTHASE DOMAIN-CONTAINING PROTEIN"/>
    <property type="match status" value="1"/>
</dbReference>
<reference evidence="2" key="1">
    <citation type="journal article" date="2014" name="Front. Microbiol.">
        <title>High frequency of phylogenetically diverse reductive dehalogenase-homologous genes in deep subseafloor sedimentary metagenomes.</title>
        <authorList>
            <person name="Kawai M."/>
            <person name="Futagami T."/>
            <person name="Toyoda A."/>
            <person name="Takaki Y."/>
            <person name="Nishi S."/>
            <person name="Hori S."/>
            <person name="Arai W."/>
            <person name="Tsubouchi T."/>
            <person name="Morono Y."/>
            <person name="Uchiyama I."/>
            <person name="Ito T."/>
            <person name="Fujiyama A."/>
            <person name="Inagaki F."/>
            <person name="Takami H."/>
        </authorList>
    </citation>
    <scope>NUCLEOTIDE SEQUENCE</scope>
    <source>
        <strain evidence="2">Expedition CK06-06</strain>
    </source>
</reference>
<dbReference type="InterPro" id="IPR052188">
    <property type="entry name" value="Ni-pincer_cofactor_biosynth"/>
</dbReference>
<organism evidence="2">
    <name type="scientific">marine sediment metagenome</name>
    <dbReference type="NCBI Taxonomy" id="412755"/>
    <lineage>
        <taxon>unclassified sequences</taxon>
        <taxon>metagenomes</taxon>
        <taxon>ecological metagenomes</taxon>
    </lineage>
</organism>
<comment type="caution">
    <text evidence="2">The sequence shown here is derived from an EMBL/GenBank/DDBJ whole genome shotgun (WGS) entry which is preliminary data.</text>
</comment>
<dbReference type="NCBIfam" id="TIGR00268">
    <property type="entry name" value="ATP-dependent sacrificial sulfur transferase LarE"/>
    <property type="match status" value="1"/>
</dbReference>
<protein>
    <recommendedName>
        <fullName evidence="1">NAD/GMP synthase domain-containing protein</fullName>
    </recommendedName>
</protein>
<dbReference type="PANTHER" id="PTHR43169">
    <property type="entry name" value="EXSB FAMILY PROTEIN"/>
    <property type="match status" value="1"/>
</dbReference>
<name>X0Y451_9ZZZZ</name>